<proteinExistence type="predicted"/>
<keyword evidence="1" id="KW-0547">Nucleotide-binding</keyword>
<dbReference type="SMART" id="SM00028">
    <property type="entry name" value="TPR"/>
    <property type="match status" value="4"/>
</dbReference>
<dbReference type="InterPro" id="IPR011990">
    <property type="entry name" value="TPR-like_helical_dom_sf"/>
</dbReference>
<dbReference type="GO" id="GO:0004016">
    <property type="term" value="F:adenylate cyclase activity"/>
    <property type="evidence" value="ECO:0007669"/>
    <property type="project" value="TreeGrafter"/>
</dbReference>
<dbReference type="InterPro" id="IPR019734">
    <property type="entry name" value="TPR_rpt"/>
</dbReference>
<dbReference type="PROSITE" id="PS50043">
    <property type="entry name" value="HTH_LUXR_2"/>
    <property type="match status" value="1"/>
</dbReference>
<dbReference type="SMART" id="SM00421">
    <property type="entry name" value="HTH_LUXR"/>
    <property type="match status" value="1"/>
</dbReference>
<gene>
    <name evidence="4" type="ORF">KDK95_25530</name>
</gene>
<dbReference type="SUPFAM" id="SSF48452">
    <property type="entry name" value="TPR-like"/>
    <property type="match status" value="2"/>
</dbReference>
<dbReference type="Gene3D" id="1.25.40.10">
    <property type="entry name" value="Tetratricopeptide repeat domain"/>
    <property type="match status" value="2"/>
</dbReference>
<dbReference type="PANTHER" id="PTHR16305">
    <property type="entry name" value="TESTICULAR SOLUBLE ADENYLYL CYCLASE"/>
    <property type="match status" value="1"/>
</dbReference>
<dbReference type="SUPFAM" id="SSF46894">
    <property type="entry name" value="C-terminal effector domain of the bipartite response regulators"/>
    <property type="match status" value="1"/>
</dbReference>
<evidence type="ECO:0000256" key="2">
    <source>
        <dbReference type="ARBA" id="ARBA00022840"/>
    </source>
</evidence>
<dbReference type="InterPro" id="IPR036388">
    <property type="entry name" value="WH-like_DNA-bd_sf"/>
</dbReference>
<dbReference type="GO" id="GO:0005524">
    <property type="term" value="F:ATP binding"/>
    <property type="evidence" value="ECO:0007669"/>
    <property type="project" value="UniProtKB-KW"/>
</dbReference>
<dbReference type="PRINTS" id="PR00038">
    <property type="entry name" value="HTHLUXR"/>
</dbReference>
<evidence type="ECO:0000256" key="1">
    <source>
        <dbReference type="ARBA" id="ARBA00022741"/>
    </source>
</evidence>
<dbReference type="InterPro" id="IPR016032">
    <property type="entry name" value="Sig_transdc_resp-reg_C-effctor"/>
</dbReference>
<name>A0A941IM57_9ACTN</name>
<dbReference type="InterPro" id="IPR041664">
    <property type="entry name" value="AAA_16"/>
</dbReference>
<dbReference type="PANTHER" id="PTHR16305:SF35">
    <property type="entry name" value="TRANSCRIPTIONAL ACTIVATOR DOMAIN"/>
    <property type="match status" value="1"/>
</dbReference>
<dbReference type="RefSeq" id="WP_212520827.1">
    <property type="nucleotide sequence ID" value="NZ_JAGSOH010000095.1"/>
</dbReference>
<dbReference type="InterPro" id="IPR027417">
    <property type="entry name" value="P-loop_NTPase"/>
</dbReference>
<reference evidence="4" key="1">
    <citation type="submission" date="2021-04" db="EMBL/GenBank/DDBJ databases">
        <title>Genome based classification of Actinospica acidithermotolerans sp. nov., an actinobacterium isolated from an Indonesian hot spring.</title>
        <authorList>
            <person name="Kusuma A.B."/>
            <person name="Putra K.E."/>
            <person name="Nafisah S."/>
            <person name="Loh J."/>
            <person name="Nouioui I."/>
            <person name="Goodfellow M."/>
        </authorList>
    </citation>
    <scope>NUCLEOTIDE SEQUENCE</scope>
    <source>
        <strain evidence="4">MGRD01-02</strain>
    </source>
</reference>
<protein>
    <submittedName>
        <fullName evidence="4">AAA family ATPase</fullName>
    </submittedName>
</protein>
<dbReference type="GO" id="GO:0003677">
    <property type="term" value="F:DNA binding"/>
    <property type="evidence" value="ECO:0007669"/>
    <property type="project" value="InterPro"/>
</dbReference>
<evidence type="ECO:0000313" key="5">
    <source>
        <dbReference type="Proteomes" id="UP000676325"/>
    </source>
</evidence>
<dbReference type="Pfam" id="PF13191">
    <property type="entry name" value="AAA_16"/>
    <property type="match status" value="1"/>
</dbReference>
<sequence length="1001" mass="107377">MAEPAVRLVGRDEQLDVFDGVLSRLLDGGGYSVLIRGEPGIGKSALLEAGLDRLAAATAGGNAVAIRSGSCSELSQHIPYAVLFEAIDVNMRSPERGPADSTREPARSGGRAELISMADPVAAGAERVLGLVDELCTRLPVVIAVDDLQWMDEPGMRVWQRLSQLTDQLPLALIGTCRLVPQRPEIGRLGRLLQSGPPDRRGVVIDLDRLGSDAAARIAAQEFGRVPGPRLAAKIAEAGGNPLYIRELLAILHRSSAVRILGGFAELREGTTGFHGPAGPKGCSTNVFTYPADVSASVVAGAHSLADALADRIGSLPSTTRLLLESAAILGDEFSVSDLAHITGRPAGALLEPLDQARLGGVIEPVGSRFRFRHDLLRQALYSSLPTPIRAALHQDAALALATKGAPIDQVTAQLLAALQIDSSASGIDTGILAWLARNSDALARRSPQVAATLLEQALAAATGIEIAIAGGALDSTVIESLQAGLSSAAFLLARHDQTERLAREVLAQTKDPELAARTTWHLAYTLMRTGRPDEARACVRKALAVPGTPPHWTARLTVLNAMTIVTSGQVRPSHAVSRHALRTARTAQDPMALAYAYHAEALCHEARRDLDAAMRAQREGLDAAGNDPDLTDIKLLLMSNLASSMHADDHLEEGARVLSEARMLAETIETPRRGALAIQAAELAFELGRWDDALAEIESISDVPDLTHEARRLGLEGLIAAHRDDQATLDTHLTALADDRIPSAMARNGATWLLLLRSLAAERAGNPPEAIEALTDTMNLDSQDFTVRFTWMPRLVRLGLTIGRSEIAHQAAAVAEHEARMHPTPRKRVWASWCHGLLESDLDRLREAADYIRASQRPLYLADCLEDAAATAAATGDLTDARSTLTEAISIYAGLQATFDIRRATARLRPYNVRLGVRGNRSRPQTGWDALTATELKIATLVARGESNSEIAAGLYLSRRTVECHVTHILRKLDADCRGHVVRHMPADLWREEIAHGQAP</sequence>
<dbReference type="SUPFAM" id="SSF52540">
    <property type="entry name" value="P-loop containing nucleoside triphosphate hydrolases"/>
    <property type="match status" value="1"/>
</dbReference>
<evidence type="ECO:0000313" key="4">
    <source>
        <dbReference type="EMBL" id="MBR7829693.1"/>
    </source>
</evidence>
<dbReference type="CDD" id="cd06170">
    <property type="entry name" value="LuxR_C_like"/>
    <property type="match status" value="1"/>
</dbReference>
<dbReference type="Proteomes" id="UP000676325">
    <property type="component" value="Unassembled WGS sequence"/>
</dbReference>
<dbReference type="EMBL" id="JAGSOH010000095">
    <property type="protein sequence ID" value="MBR7829693.1"/>
    <property type="molecule type" value="Genomic_DNA"/>
</dbReference>
<organism evidence="4 5">
    <name type="scientific">Actinospica acidithermotolerans</name>
    <dbReference type="NCBI Taxonomy" id="2828514"/>
    <lineage>
        <taxon>Bacteria</taxon>
        <taxon>Bacillati</taxon>
        <taxon>Actinomycetota</taxon>
        <taxon>Actinomycetes</taxon>
        <taxon>Catenulisporales</taxon>
        <taxon>Actinospicaceae</taxon>
        <taxon>Actinospica</taxon>
    </lineage>
</organism>
<dbReference type="InterPro" id="IPR000792">
    <property type="entry name" value="Tscrpt_reg_LuxR_C"/>
</dbReference>
<dbReference type="GO" id="GO:0005737">
    <property type="term" value="C:cytoplasm"/>
    <property type="evidence" value="ECO:0007669"/>
    <property type="project" value="TreeGrafter"/>
</dbReference>
<keyword evidence="5" id="KW-1185">Reference proteome</keyword>
<dbReference type="GO" id="GO:0006355">
    <property type="term" value="P:regulation of DNA-templated transcription"/>
    <property type="evidence" value="ECO:0007669"/>
    <property type="project" value="InterPro"/>
</dbReference>
<dbReference type="PROSITE" id="PS00622">
    <property type="entry name" value="HTH_LUXR_1"/>
    <property type="match status" value="1"/>
</dbReference>
<dbReference type="AlphaFoldDB" id="A0A941IM57"/>
<dbReference type="Pfam" id="PF00196">
    <property type="entry name" value="GerE"/>
    <property type="match status" value="1"/>
</dbReference>
<evidence type="ECO:0000259" key="3">
    <source>
        <dbReference type="PROSITE" id="PS50043"/>
    </source>
</evidence>
<keyword evidence="2" id="KW-0067">ATP-binding</keyword>
<dbReference type="Gene3D" id="1.10.10.10">
    <property type="entry name" value="Winged helix-like DNA-binding domain superfamily/Winged helix DNA-binding domain"/>
    <property type="match status" value="1"/>
</dbReference>
<accession>A0A941IM57</accession>
<feature type="domain" description="HTH luxR-type" evidence="3">
    <location>
        <begin position="925"/>
        <end position="990"/>
    </location>
</feature>
<dbReference type="Gene3D" id="3.40.50.300">
    <property type="entry name" value="P-loop containing nucleotide triphosphate hydrolases"/>
    <property type="match status" value="1"/>
</dbReference>
<comment type="caution">
    <text evidence="4">The sequence shown here is derived from an EMBL/GenBank/DDBJ whole genome shotgun (WGS) entry which is preliminary data.</text>
</comment>